<dbReference type="eggNOG" id="COG2198">
    <property type="taxonomic scope" value="Bacteria"/>
</dbReference>
<accession>C9LUD2</accession>
<dbReference type="Gene3D" id="1.20.120.160">
    <property type="entry name" value="HPT domain"/>
    <property type="match status" value="1"/>
</dbReference>
<dbReference type="InterPro" id="IPR036641">
    <property type="entry name" value="HPT_dom_sf"/>
</dbReference>
<name>C9LUD2_SELS3</name>
<dbReference type="SUPFAM" id="SSF47226">
    <property type="entry name" value="Histidine-containing phosphotransfer domain, HPT domain"/>
    <property type="match status" value="1"/>
</dbReference>
<dbReference type="AlphaFoldDB" id="C9LUD2"/>
<dbReference type="OrthoDB" id="1669200at2"/>
<protein>
    <submittedName>
        <fullName evidence="1">Hpt protein</fullName>
    </submittedName>
</protein>
<dbReference type="KEGG" id="ssg:Selsp_1286"/>
<dbReference type="STRING" id="546271.Selsp_1286"/>
<reference evidence="1 4" key="2">
    <citation type="submission" date="2011-04" db="EMBL/GenBank/DDBJ databases">
        <title>The complete genome of Selenomonas sputigena DSM 20758.</title>
        <authorList>
            <consortium name="US DOE Joint Genome Institute (JGI-PGF)"/>
            <person name="Lucas S."/>
            <person name="Copeland A."/>
            <person name="Lapidus A."/>
            <person name="Bruce D."/>
            <person name="Goodwin L."/>
            <person name="Pitluck S."/>
            <person name="Peters L."/>
            <person name="Kyrpides N."/>
            <person name="Mavromatis K."/>
            <person name="Ivanova N."/>
            <person name="Ovchinnikova G."/>
            <person name="Teshima H."/>
            <person name="Detter J.C."/>
            <person name="Tapia R."/>
            <person name="Han C."/>
            <person name="Land M."/>
            <person name="Hauser L."/>
            <person name="Markowitz V."/>
            <person name="Cheng J.-F."/>
            <person name="Hugenholtz P."/>
            <person name="Woyke T."/>
            <person name="Wu D."/>
            <person name="Gronow S."/>
            <person name="Wellnitz S."/>
            <person name="Schneider S."/>
            <person name="Klenk H.-P."/>
            <person name="Eisen J.A."/>
        </authorList>
    </citation>
    <scope>NUCLEOTIDE SEQUENCE [LARGE SCALE GENOMIC DNA]</scope>
    <source>
        <strain evidence="1">ATCC 35185</strain>
        <strain evidence="4">ATCC 35185 / DSM 20758 / VPI D19B-28</strain>
    </source>
</reference>
<dbReference type="EMBL" id="ACKP02000015">
    <property type="protein sequence ID" value="EEX77663.1"/>
    <property type="molecule type" value="Genomic_DNA"/>
</dbReference>
<evidence type="ECO:0000313" key="3">
    <source>
        <dbReference type="Proteomes" id="UP000003505"/>
    </source>
</evidence>
<dbReference type="Proteomes" id="UP000011124">
    <property type="component" value="Chromosome"/>
</dbReference>
<gene>
    <name evidence="1" type="ordered locus">Selsp_1286</name>
    <name evidence="2" type="ORF">SELSPUOL_00939</name>
</gene>
<evidence type="ECO:0000313" key="1">
    <source>
        <dbReference type="EMBL" id="AEC00245.1"/>
    </source>
</evidence>
<dbReference type="GO" id="GO:0000160">
    <property type="term" value="P:phosphorelay signal transduction system"/>
    <property type="evidence" value="ECO:0007669"/>
    <property type="project" value="InterPro"/>
</dbReference>
<dbReference type="HOGENOM" id="CLU_131453_1_0_9"/>
<proteinExistence type="predicted"/>
<dbReference type="RefSeq" id="WP_006192154.1">
    <property type="nucleotide sequence ID" value="NC_015437.1"/>
</dbReference>
<sequence>MKEETCRAAGIDYAKGLERFMGNEALYLEFLSKFLYDGSFQEFWAGIEMGDISMAEKAIDTLKGTAANLSLVKLSALADAIGKELRSGKEVEKIRPLIYEVREIHEKVCDAIRQNG</sequence>
<organism evidence="2 3">
    <name type="scientific">Selenomonas sputigena (strain ATCC 35185 / DSM 20758 / CCUG 44933 / VPI D19B-28)</name>
    <dbReference type="NCBI Taxonomy" id="546271"/>
    <lineage>
        <taxon>Bacteria</taxon>
        <taxon>Bacillati</taxon>
        <taxon>Bacillota</taxon>
        <taxon>Negativicutes</taxon>
        <taxon>Selenomonadales</taxon>
        <taxon>Selenomonadaceae</taxon>
        <taxon>Selenomonas</taxon>
    </lineage>
</organism>
<keyword evidence="4" id="KW-1185">Reference proteome</keyword>
<dbReference type="Proteomes" id="UP000003505">
    <property type="component" value="Unassembled WGS sequence"/>
</dbReference>
<dbReference type="EMBL" id="CP002637">
    <property type="protein sequence ID" value="AEC00245.1"/>
    <property type="molecule type" value="Genomic_DNA"/>
</dbReference>
<evidence type="ECO:0000313" key="4">
    <source>
        <dbReference type="Proteomes" id="UP000011124"/>
    </source>
</evidence>
<reference evidence="2 3" key="1">
    <citation type="submission" date="2009-09" db="EMBL/GenBank/DDBJ databases">
        <authorList>
            <person name="Weinstock G."/>
            <person name="Sodergren E."/>
            <person name="Clifton S."/>
            <person name="Fulton L."/>
            <person name="Fulton B."/>
            <person name="Courtney L."/>
            <person name="Fronick C."/>
            <person name="Harrison M."/>
            <person name="Strong C."/>
            <person name="Farmer C."/>
            <person name="Delahaunty K."/>
            <person name="Markovic C."/>
            <person name="Hall O."/>
            <person name="Minx P."/>
            <person name="Tomlinson C."/>
            <person name="Mitreva M."/>
            <person name="Nelson J."/>
            <person name="Hou S."/>
            <person name="Wollam A."/>
            <person name="Pepin K.H."/>
            <person name="Johnson M."/>
            <person name="Bhonagiri V."/>
            <person name="Nash W.E."/>
            <person name="Warren W."/>
            <person name="Chinwalla A."/>
            <person name="Mardis E.R."/>
            <person name="Wilson R.K."/>
        </authorList>
    </citation>
    <scope>NUCLEOTIDE SEQUENCE [LARGE SCALE GENOMIC DNA]</scope>
    <source>
        <strain evidence="2">ATCC 35185</strain>
        <strain evidence="3">ATCC 35185 / DSM 20758 / VPI D19B-28</strain>
    </source>
</reference>
<evidence type="ECO:0000313" key="2">
    <source>
        <dbReference type="EMBL" id="EEX77663.1"/>
    </source>
</evidence>